<reference evidence="5" key="1">
    <citation type="journal article" date="2019" name="Int. J. Syst. Evol. Microbiol.">
        <title>The Global Catalogue of Microorganisms (GCM) 10K type strain sequencing project: providing services to taxonomists for standard genome sequencing and annotation.</title>
        <authorList>
            <consortium name="The Broad Institute Genomics Platform"/>
            <consortium name="The Broad Institute Genome Sequencing Center for Infectious Disease"/>
            <person name="Wu L."/>
            <person name="Ma J."/>
        </authorList>
    </citation>
    <scope>NUCLEOTIDE SEQUENCE [LARGE SCALE GENOMIC DNA]</scope>
    <source>
        <strain evidence="5">CCUG 56754</strain>
    </source>
</reference>
<dbReference type="InterPro" id="IPR015422">
    <property type="entry name" value="PyrdxlP-dep_Trfase_small"/>
</dbReference>
<dbReference type="PANTHER" id="PTHR43094:SF1">
    <property type="entry name" value="AMINOTRANSFERASE CLASS-III"/>
    <property type="match status" value="1"/>
</dbReference>
<dbReference type="Gene3D" id="3.90.1150.10">
    <property type="entry name" value="Aspartate Aminotransferase, domain 1"/>
    <property type="match status" value="1"/>
</dbReference>
<keyword evidence="5" id="KW-1185">Reference proteome</keyword>
<keyword evidence="4" id="KW-0032">Aminotransferase</keyword>
<evidence type="ECO:0000313" key="5">
    <source>
        <dbReference type="Proteomes" id="UP001597040"/>
    </source>
</evidence>
<protein>
    <submittedName>
        <fullName evidence="4">Aspartate aminotransferase family protein</fullName>
    </submittedName>
</protein>
<evidence type="ECO:0000256" key="2">
    <source>
        <dbReference type="ARBA" id="ARBA00022898"/>
    </source>
</evidence>
<dbReference type="Pfam" id="PF00202">
    <property type="entry name" value="Aminotran_3"/>
    <property type="match status" value="1"/>
</dbReference>
<dbReference type="InterPro" id="IPR005814">
    <property type="entry name" value="Aminotrans_3"/>
</dbReference>
<dbReference type="InterPro" id="IPR015424">
    <property type="entry name" value="PyrdxlP-dep_Trfase"/>
</dbReference>
<dbReference type="SUPFAM" id="SSF53383">
    <property type="entry name" value="PLP-dependent transferases"/>
    <property type="match status" value="1"/>
</dbReference>
<evidence type="ECO:0000313" key="4">
    <source>
        <dbReference type="EMBL" id="MFD1036911.1"/>
    </source>
</evidence>
<dbReference type="Gene3D" id="3.40.640.10">
    <property type="entry name" value="Type I PLP-dependent aspartate aminotransferase-like (Major domain)"/>
    <property type="match status" value="1"/>
</dbReference>
<dbReference type="PIRSF" id="PIRSF000521">
    <property type="entry name" value="Transaminase_4ab_Lys_Orn"/>
    <property type="match status" value="1"/>
</dbReference>
<dbReference type="GO" id="GO:0008483">
    <property type="term" value="F:transaminase activity"/>
    <property type="evidence" value="ECO:0007669"/>
    <property type="project" value="UniProtKB-KW"/>
</dbReference>
<name>A0ABW3LI20_9BACI</name>
<keyword evidence="2 3" id="KW-0663">Pyridoxal phosphate</keyword>
<keyword evidence="4" id="KW-0808">Transferase</keyword>
<accession>A0ABW3LI20</accession>
<dbReference type="PROSITE" id="PS00600">
    <property type="entry name" value="AA_TRANSFER_CLASS_3"/>
    <property type="match status" value="1"/>
</dbReference>
<gene>
    <name evidence="4" type="ORF">ACFQ3N_00515</name>
</gene>
<comment type="caution">
    <text evidence="4">The sequence shown here is derived from an EMBL/GenBank/DDBJ whole genome shotgun (WGS) entry which is preliminary data.</text>
</comment>
<evidence type="ECO:0000256" key="3">
    <source>
        <dbReference type="RuleBase" id="RU003560"/>
    </source>
</evidence>
<comment type="similarity">
    <text evidence="1 3">Belongs to the class-III pyridoxal-phosphate-dependent aminotransferase family.</text>
</comment>
<dbReference type="Proteomes" id="UP001597040">
    <property type="component" value="Unassembled WGS sequence"/>
</dbReference>
<organism evidence="4 5">
    <name type="scientific">Virgibacillus byunsanensis</name>
    <dbReference type="NCBI Taxonomy" id="570945"/>
    <lineage>
        <taxon>Bacteria</taxon>
        <taxon>Bacillati</taxon>
        <taxon>Bacillota</taxon>
        <taxon>Bacilli</taxon>
        <taxon>Bacillales</taxon>
        <taxon>Bacillaceae</taxon>
        <taxon>Virgibacillus</taxon>
    </lineage>
</organism>
<dbReference type="InterPro" id="IPR049704">
    <property type="entry name" value="Aminotrans_3_PPA_site"/>
</dbReference>
<dbReference type="CDD" id="cd00610">
    <property type="entry name" value="OAT_like"/>
    <property type="match status" value="1"/>
</dbReference>
<sequence>METAIFKNEQQKHEELKRLDKKHFLHPTSSLKQQQEEGPAFIFTEGEGIYLKDIQGRKLMDSLSSLWNVNIGHGRKELGEVAMQQMGTLAFSSAFSAWSHEPVIRLAAKIAEMTPGNLNTTFFTSGGSEANDTAFKTVRHYWKLKGQPEKKKIVSRKKSYHGLAMGATSATGLQPFRDFTTSLAQDFHYVESTVESLRQLIEEQGADTIAAFISEPIQGSGGVNVAPVGYFQEVRRICDENDILFIADEVITGFGRTGKTFGMDHYDVVPDIMCIAKGVSSGYAPLGGMVISEDIHQELIDLSDGIFMHGYTYSGHPMCCAVAMKNIEIIERENLIENVRVMGDQMLQGFNWLEKEHDLVCNVRGLGLLGAIGLQSKTEEQLAPKVVNEALKRGLICRAVLYDGQDTLAFAPPFIINKQEMDEMITILHESLIAVEKDL</sequence>
<dbReference type="PANTHER" id="PTHR43094">
    <property type="entry name" value="AMINOTRANSFERASE"/>
    <property type="match status" value="1"/>
</dbReference>
<dbReference type="EMBL" id="JBHTKJ010000001">
    <property type="protein sequence ID" value="MFD1036911.1"/>
    <property type="molecule type" value="Genomic_DNA"/>
</dbReference>
<proteinExistence type="inferred from homology"/>
<dbReference type="RefSeq" id="WP_390358525.1">
    <property type="nucleotide sequence ID" value="NZ_JBHTKJ010000001.1"/>
</dbReference>
<dbReference type="InterPro" id="IPR015421">
    <property type="entry name" value="PyrdxlP-dep_Trfase_major"/>
</dbReference>
<evidence type="ECO:0000256" key="1">
    <source>
        <dbReference type="ARBA" id="ARBA00008954"/>
    </source>
</evidence>